<feature type="compositionally biased region" description="Pro residues" evidence="1">
    <location>
        <begin position="226"/>
        <end position="236"/>
    </location>
</feature>
<evidence type="ECO:0000256" key="1">
    <source>
        <dbReference type="SAM" id="MobiDB-lite"/>
    </source>
</evidence>
<comment type="caution">
    <text evidence="2">The sequence shown here is derived from an EMBL/GenBank/DDBJ whole genome shotgun (WGS) entry which is preliminary data.</text>
</comment>
<gene>
    <name evidence="2" type="ORF">Tci_659734</name>
</gene>
<feature type="non-terminal residue" evidence="2">
    <location>
        <position position="1"/>
    </location>
</feature>
<reference evidence="2" key="1">
    <citation type="journal article" date="2019" name="Sci. Rep.">
        <title>Draft genome of Tanacetum cinerariifolium, the natural source of mosquito coil.</title>
        <authorList>
            <person name="Yamashiro T."/>
            <person name="Shiraishi A."/>
            <person name="Satake H."/>
            <person name="Nakayama K."/>
        </authorList>
    </citation>
    <scope>NUCLEOTIDE SEQUENCE</scope>
</reference>
<evidence type="ECO:0000313" key="2">
    <source>
        <dbReference type="EMBL" id="GFA87762.1"/>
    </source>
</evidence>
<dbReference type="AlphaFoldDB" id="A0A699KET0"/>
<dbReference type="EMBL" id="BKCJ010505703">
    <property type="protein sequence ID" value="GFA87762.1"/>
    <property type="molecule type" value="Genomic_DNA"/>
</dbReference>
<sequence length="236" mass="26222">RLQALADKKKVVVTEETIREVLCLDDAEGVECLPNEEIFAELARMGYEKPSTKLMFYKAFFSSQCKFLIHTILQCMSAKRTSWNDFSSSMASAIICLSSGRKFNFSNYIFDIFVRNVDSPSKFYMYPRFLQLIIRKQVGDLSTHTTKYTSPALTQKVFANMRRVCKGFSGVETPLFEDMLVAQEVGEGDADQNVENVNAGDAAEGDVSAANDEVPTVAEEPSIPSSTPPTPPPQPS</sequence>
<accession>A0A699KET0</accession>
<protein>
    <recommendedName>
        <fullName evidence="3">Synaptobrevin, longin-like domain protein</fullName>
    </recommendedName>
</protein>
<evidence type="ECO:0008006" key="3">
    <source>
        <dbReference type="Google" id="ProtNLM"/>
    </source>
</evidence>
<feature type="region of interest" description="Disordered" evidence="1">
    <location>
        <begin position="192"/>
        <end position="236"/>
    </location>
</feature>
<proteinExistence type="predicted"/>
<name>A0A699KET0_TANCI</name>
<organism evidence="2">
    <name type="scientific">Tanacetum cinerariifolium</name>
    <name type="common">Dalmatian daisy</name>
    <name type="synonym">Chrysanthemum cinerariifolium</name>
    <dbReference type="NCBI Taxonomy" id="118510"/>
    <lineage>
        <taxon>Eukaryota</taxon>
        <taxon>Viridiplantae</taxon>
        <taxon>Streptophyta</taxon>
        <taxon>Embryophyta</taxon>
        <taxon>Tracheophyta</taxon>
        <taxon>Spermatophyta</taxon>
        <taxon>Magnoliopsida</taxon>
        <taxon>eudicotyledons</taxon>
        <taxon>Gunneridae</taxon>
        <taxon>Pentapetalae</taxon>
        <taxon>asterids</taxon>
        <taxon>campanulids</taxon>
        <taxon>Asterales</taxon>
        <taxon>Asteraceae</taxon>
        <taxon>Asteroideae</taxon>
        <taxon>Anthemideae</taxon>
        <taxon>Anthemidinae</taxon>
        <taxon>Tanacetum</taxon>
    </lineage>
</organism>